<dbReference type="RefSeq" id="WP_060794957.1">
    <property type="nucleotide sequence ID" value="NZ_KQ956190.1"/>
</dbReference>
<feature type="coiled-coil region" evidence="1">
    <location>
        <begin position="47"/>
        <end position="98"/>
    </location>
</feature>
<dbReference type="Pfam" id="PF06810">
    <property type="entry name" value="Phage_scaffold"/>
    <property type="match status" value="1"/>
</dbReference>
<accession>A0A133NAH8</accession>
<dbReference type="EMBL" id="LRPU01000044">
    <property type="protein sequence ID" value="KXA13262.1"/>
    <property type="molecule type" value="Genomic_DNA"/>
</dbReference>
<sequence length="202" mass="22575">MAKLSEILGDSYNTLSEEIRKQYENIDLVDSSKYVEKSKFDEVKQAKKQLETDIKDRDTQLEDLKKSAGDNAALKQQIESLQADNKKKDEEYQAELKDLKLTNAIKLAVADSAQDVDLVSSLIDKSKLILADDGKVTGLDEQVTSLKENKSFLFKSEENNNPGNQIQFSKRLTGNGGGETKYSLSDLMQAKNANPNMDVSFK</sequence>
<evidence type="ECO:0000256" key="2">
    <source>
        <dbReference type="SAM" id="MobiDB-lite"/>
    </source>
</evidence>
<feature type="compositionally biased region" description="Polar residues" evidence="2">
    <location>
        <begin position="159"/>
        <end position="172"/>
    </location>
</feature>
<dbReference type="PATRIC" id="fig|1502.174.peg.935"/>
<reference evidence="3 4" key="1">
    <citation type="submission" date="2016-01" db="EMBL/GenBank/DDBJ databases">
        <authorList>
            <person name="Oliw E.H."/>
        </authorList>
    </citation>
    <scope>NUCLEOTIDE SEQUENCE [LARGE SCALE GENOMIC DNA]</scope>
    <source>
        <strain evidence="3 4">MJR7757A</strain>
    </source>
</reference>
<protein>
    <submittedName>
        <fullName evidence="3">Phage minor structural protein GP20</fullName>
    </submittedName>
</protein>
<proteinExistence type="predicted"/>
<evidence type="ECO:0000256" key="1">
    <source>
        <dbReference type="SAM" id="Coils"/>
    </source>
</evidence>
<evidence type="ECO:0000313" key="4">
    <source>
        <dbReference type="Proteomes" id="UP000070646"/>
    </source>
</evidence>
<evidence type="ECO:0000313" key="3">
    <source>
        <dbReference type="EMBL" id="KXA13262.1"/>
    </source>
</evidence>
<gene>
    <name evidence="3" type="ORF">HMPREF3222_00922</name>
</gene>
<keyword evidence="1" id="KW-0175">Coiled coil</keyword>
<dbReference type="AlphaFoldDB" id="A0A133NAH8"/>
<feature type="region of interest" description="Disordered" evidence="2">
    <location>
        <begin position="156"/>
        <end position="181"/>
    </location>
</feature>
<organism evidence="3 4">
    <name type="scientific">Clostridium perfringens</name>
    <dbReference type="NCBI Taxonomy" id="1502"/>
    <lineage>
        <taxon>Bacteria</taxon>
        <taxon>Bacillati</taxon>
        <taxon>Bacillota</taxon>
        <taxon>Clostridia</taxon>
        <taxon>Eubacteriales</taxon>
        <taxon>Clostridiaceae</taxon>
        <taxon>Clostridium</taxon>
    </lineage>
</organism>
<comment type="caution">
    <text evidence="3">The sequence shown here is derived from an EMBL/GenBank/DDBJ whole genome shotgun (WGS) entry which is preliminary data.</text>
</comment>
<dbReference type="Proteomes" id="UP000070646">
    <property type="component" value="Unassembled WGS sequence"/>
</dbReference>
<name>A0A133NAH8_CLOPF</name>
<dbReference type="InterPro" id="IPR009636">
    <property type="entry name" value="SCAF"/>
</dbReference>